<dbReference type="PANTHER" id="PTHR33067:SF9">
    <property type="entry name" value="RNA-DIRECTED DNA POLYMERASE"/>
    <property type="match status" value="1"/>
</dbReference>
<dbReference type="Proteomes" id="UP001457282">
    <property type="component" value="Unassembled WGS sequence"/>
</dbReference>
<accession>A0AAW1YS59</accession>
<organism evidence="1 2">
    <name type="scientific">Rubus argutus</name>
    <name type="common">Southern blackberry</name>
    <dbReference type="NCBI Taxonomy" id="59490"/>
    <lineage>
        <taxon>Eukaryota</taxon>
        <taxon>Viridiplantae</taxon>
        <taxon>Streptophyta</taxon>
        <taxon>Embryophyta</taxon>
        <taxon>Tracheophyta</taxon>
        <taxon>Spermatophyta</taxon>
        <taxon>Magnoliopsida</taxon>
        <taxon>eudicotyledons</taxon>
        <taxon>Gunneridae</taxon>
        <taxon>Pentapetalae</taxon>
        <taxon>rosids</taxon>
        <taxon>fabids</taxon>
        <taxon>Rosales</taxon>
        <taxon>Rosaceae</taxon>
        <taxon>Rosoideae</taxon>
        <taxon>Rosoideae incertae sedis</taxon>
        <taxon>Rubus</taxon>
    </lineage>
</organism>
<dbReference type="AlphaFoldDB" id="A0AAW1YS59"/>
<dbReference type="Gene3D" id="2.40.70.10">
    <property type="entry name" value="Acid Proteases"/>
    <property type="match status" value="1"/>
</dbReference>
<evidence type="ECO:0000313" key="2">
    <source>
        <dbReference type="Proteomes" id="UP001457282"/>
    </source>
</evidence>
<proteinExistence type="predicted"/>
<reference evidence="1 2" key="1">
    <citation type="journal article" date="2023" name="G3 (Bethesda)">
        <title>A chromosome-length genome assembly and annotation of blackberry (Rubus argutus, cv. 'Hillquist').</title>
        <authorList>
            <person name="Bruna T."/>
            <person name="Aryal R."/>
            <person name="Dudchenko O."/>
            <person name="Sargent D.J."/>
            <person name="Mead D."/>
            <person name="Buti M."/>
            <person name="Cavallini A."/>
            <person name="Hytonen T."/>
            <person name="Andres J."/>
            <person name="Pham M."/>
            <person name="Weisz D."/>
            <person name="Mascagni F."/>
            <person name="Usai G."/>
            <person name="Natali L."/>
            <person name="Bassil N."/>
            <person name="Fernandez G.E."/>
            <person name="Lomsadze A."/>
            <person name="Armour M."/>
            <person name="Olukolu B."/>
            <person name="Poorten T."/>
            <person name="Britton C."/>
            <person name="Davik J."/>
            <person name="Ashrafi H."/>
            <person name="Aiden E.L."/>
            <person name="Borodovsky M."/>
            <person name="Worthington M."/>
        </authorList>
    </citation>
    <scope>NUCLEOTIDE SEQUENCE [LARGE SCALE GENOMIC DNA]</scope>
    <source>
        <strain evidence="1">PI 553951</strain>
    </source>
</reference>
<keyword evidence="2" id="KW-1185">Reference proteome</keyword>
<dbReference type="PANTHER" id="PTHR33067">
    <property type="entry name" value="RNA-DIRECTED DNA POLYMERASE-RELATED"/>
    <property type="match status" value="1"/>
</dbReference>
<dbReference type="CDD" id="cd00303">
    <property type="entry name" value="retropepsin_like"/>
    <property type="match status" value="1"/>
</dbReference>
<protein>
    <recommendedName>
        <fullName evidence="3">Aspartic peptidase DDI1-type domain-containing protein</fullName>
    </recommendedName>
</protein>
<comment type="caution">
    <text evidence="1">The sequence shown here is derived from an EMBL/GenBank/DDBJ whole genome shotgun (WGS) entry which is preliminary data.</text>
</comment>
<name>A0AAW1YS59_RUBAR</name>
<evidence type="ECO:0000313" key="1">
    <source>
        <dbReference type="EMBL" id="KAK9951310.1"/>
    </source>
</evidence>
<gene>
    <name evidence="1" type="ORF">M0R45_006764</name>
</gene>
<evidence type="ECO:0008006" key="3">
    <source>
        <dbReference type="Google" id="ProtNLM"/>
    </source>
</evidence>
<dbReference type="InterPro" id="IPR021109">
    <property type="entry name" value="Peptidase_aspartic_dom_sf"/>
</dbReference>
<dbReference type="EMBL" id="JBEDUW010000001">
    <property type="protein sequence ID" value="KAK9951310.1"/>
    <property type="molecule type" value="Genomic_DNA"/>
</dbReference>
<sequence>MSTLFETFKRADANVPLLELIENVPAYAQFLKNLCVHKRRFAANEKFQLNEEESFDGTLMDMGTSVNIMPLATYQRLAIGPLKNTSVSLQLADGVTRLPIGIVEDVLIRVNKFILPADFVVLDMNEDVHMDDDCPIILGKLLWLWRV</sequence>